<feature type="compositionally biased region" description="Basic and acidic residues" evidence="1">
    <location>
        <begin position="245"/>
        <end position="255"/>
    </location>
</feature>
<dbReference type="AlphaFoldDB" id="A0A7S2GVI8"/>
<name>A0A7S2GVI8_9STRA</name>
<sequence>MSLRARDEQIDMLQEISEQEGAAVLRNCTLELYQGRHLRLAVTKWGKLRAYPDDIASTPSPPKELNQDLNYSCVDLNLVVGDTKSEPASPASDKQRGNIDDASSVRTSSSNRSRQHQRWRGSEGSDTRRDQSYYRQGQMAGQLYGMNYHEGIVGDQANQLVFSPVQSFAPVYSDGSMNIPQYSYQVPPQKRNDEGDRGYYQRHINEHSQRREQQYKQQQHQLLLQQYEMQQRQMQQMQLFQQQQERQRQLFDPHRQQQPPQLQSPFIDPEVLRSANVDSSGEYFTLSPGASEHHPTILQPMLSPGQVLIPQQAGTMPAIGAQQSSDEPAHLQQLLPSESPSSESNRPSTATSNKPSKRSGHRGGGISIRHERTKQKQPVDTPPAMKSGGGGAHKHRSSGGVARGAVRGTPPLSGSSKQSSTDKRKVHTFPGGGYPAHPHTEESQFVPAYPNERHTLPTNLQPSMDVDTSPALGHNPNATAFDPSYAKTQGVMHSPQPAQPTQFAYVPYSPQQTAGAMYGSPGFCMYVAPIPISPGHNLRDPTASRARSRRTPEPPGSADADAKGDK</sequence>
<dbReference type="Pfam" id="PF21473">
    <property type="entry name" value="OB_Ssb-like"/>
    <property type="match status" value="1"/>
</dbReference>
<feature type="domain" description="Single-stranded DNA binding protein Ssb-like OB fold" evidence="2">
    <location>
        <begin position="3"/>
        <end position="49"/>
    </location>
</feature>
<feature type="region of interest" description="Disordered" evidence="1">
    <location>
        <begin position="335"/>
        <end position="442"/>
    </location>
</feature>
<feature type="compositionally biased region" description="Polar residues" evidence="1">
    <location>
        <begin position="345"/>
        <end position="354"/>
    </location>
</feature>
<dbReference type="EMBL" id="HBGV01002812">
    <property type="protein sequence ID" value="CAD9472833.1"/>
    <property type="molecule type" value="Transcribed_RNA"/>
</dbReference>
<dbReference type="InterPro" id="IPR048970">
    <property type="entry name" value="OB_Ssb-like"/>
</dbReference>
<feature type="region of interest" description="Disordered" evidence="1">
    <location>
        <begin position="529"/>
        <end position="566"/>
    </location>
</feature>
<feature type="compositionally biased region" description="Basic and acidic residues" evidence="1">
    <location>
        <begin position="120"/>
        <end position="132"/>
    </location>
</feature>
<feature type="region of interest" description="Disordered" evidence="1">
    <location>
        <begin position="82"/>
        <end position="132"/>
    </location>
</feature>
<evidence type="ECO:0000259" key="2">
    <source>
        <dbReference type="Pfam" id="PF21473"/>
    </source>
</evidence>
<reference evidence="3" key="1">
    <citation type="submission" date="2021-01" db="EMBL/GenBank/DDBJ databases">
        <authorList>
            <person name="Corre E."/>
            <person name="Pelletier E."/>
            <person name="Niang G."/>
            <person name="Scheremetjew M."/>
            <person name="Finn R."/>
            <person name="Kale V."/>
            <person name="Holt S."/>
            <person name="Cochrane G."/>
            <person name="Meng A."/>
            <person name="Brown T."/>
            <person name="Cohen L."/>
        </authorList>
    </citation>
    <scope>NUCLEOTIDE SEQUENCE</scope>
    <source>
        <strain evidence="3">CCMP826</strain>
    </source>
</reference>
<feature type="compositionally biased region" description="Low complexity" evidence="1">
    <location>
        <begin position="335"/>
        <end position="344"/>
    </location>
</feature>
<organism evidence="3">
    <name type="scientific">Helicotheca tamesis</name>
    <dbReference type="NCBI Taxonomy" id="374047"/>
    <lineage>
        <taxon>Eukaryota</taxon>
        <taxon>Sar</taxon>
        <taxon>Stramenopiles</taxon>
        <taxon>Ochrophyta</taxon>
        <taxon>Bacillariophyta</taxon>
        <taxon>Mediophyceae</taxon>
        <taxon>Lithodesmiophycidae</taxon>
        <taxon>Lithodesmiales</taxon>
        <taxon>Lithodesmiaceae</taxon>
        <taxon>Helicotheca</taxon>
    </lineage>
</organism>
<evidence type="ECO:0000256" key="1">
    <source>
        <dbReference type="SAM" id="MobiDB-lite"/>
    </source>
</evidence>
<protein>
    <recommendedName>
        <fullName evidence="2">Single-stranded DNA binding protein Ssb-like OB fold domain-containing protein</fullName>
    </recommendedName>
</protein>
<accession>A0A7S2GVI8</accession>
<proteinExistence type="predicted"/>
<gene>
    <name evidence="3" type="ORF">HTAM1171_LOCUS1713</name>
</gene>
<evidence type="ECO:0000313" key="3">
    <source>
        <dbReference type="EMBL" id="CAD9472833.1"/>
    </source>
</evidence>
<feature type="region of interest" description="Disordered" evidence="1">
    <location>
        <begin position="238"/>
        <end position="269"/>
    </location>
</feature>